<dbReference type="Proteomes" id="UP001500767">
    <property type="component" value="Unassembled WGS sequence"/>
</dbReference>
<protein>
    <submittedName>
        <fullName evidence="1">Uncharacterized protein</fullName>
    </submittedName>
</protein>
<evidence type="ECO:0000313" key="2">
    <source>
        <dbReference type="Proteomes" id="UP001500767"/>
    </source>
</evidence>
<dbReference type="EMBL" id="BAAAYR010000007">
    <property type="protein sequence ID" value="GAA3579918.1"/>
    <property type="molecule type" value="Genomic_DNA"/>
</dbReference>
<organism evidence="1 2">
    <name type="scientific">Microlunatus spumicola</name>
    <dbReference type="NCBI Taxonomy" id="81499"/>
    <lineage>
        <taxon>Bacteria</taxon>
        <taxon>Bacillati</taxon>
        <taxon>Actinomycetota</taxon>
        <taxon>Actinomycetes</taxon>
        <taxon>Propionibacteriales</taxon>
        <taxon>Propionibacteriaceae</taxon>
        <taxon>Microlunatus</taxon>
    </lineage>
</organism>
<keyword evidence="2" id="KW-1185">Reference proteome</keyword>
<comment type="caution">
    <text evidence="1">The sequence shown here is derived from an EMBL/GenBank/DDBJ whole genome shotgun (WGS) entry which is preliminary data.</text>
</comment>
<gene>
    <name evidence="1" type="ORF">GCM10022197_41970</name>
</gene>
<evidence type="ECO:0000313" key="1">
    <source>
        <dbReference type="EMBL" id="GAA3579918.1"/>
    </source>
</evidence>
<proteinExistence type="predicted"/>
<name>A0ABP6YES9_9ACTN</name>
<reference evidence="2" key="1">
    <citation type="journal article" date="2019" name="Int. J. Syst. Evol. Microbiol.">
        <title>The Global Catalogue of Microorganisms (GCM) 10K type strain sequencing project: providing services to taxonomists for standard genome sequencing and annotation.</title>
        <authorList>
            <consortium name="The Broad Institute Genomics Platform"/>
            <consortium name="The Broad Institute Genome Sequencing Center for Infectious Disease"/>
            <person name="Wu L."/>
            <person name="Ma J."/>
        </authorList>
    </citation>
    <scope>NUCLEOTIDE SEQUENCE [LARGE SCALE GENOMIC DNA]</scope>
    <source>
        <strain evidence="2">JCM 16540</strain>
    </source>
</reference>
<sequence length="132" mass="13836">MYAKTLVPGPRPIAALVATTDEAEVLVPQLTARGWVPFGDPLPAEAAGQIVIGADRLRLVVDGQALLDDLNPYAPDGWWAAVDQGQGRCMVVILRSGQVDLAANDAGTQIAALIGSRSSVYASLPITTFLEP</sequence>
<accession>A0ABP6YES9</accession>
<dbReference type="RefSeq" id="WP_204912974.1">
    <property type="nucleotide sequence ID" value="NZ_BAAAYR010000007.1"/>
</dbReference>